<protein>
    <submittedName>
        <fullName evidence="2">CHAT domain-containing protein</fullName>
    </submittedName>
</protein>
<dbReference type="SUPFAM" id="SSF48452">
    <property type="entry name" value="TPR-like"/>
    <property type="match status" value="1"/>
</dbReference>
<evidence type="ECO:0000259" key="1">
    <source>
        <dbReference type="Pfam" id="PF12770"/>
    </source>
</evidence>
<dbReference type="PROSITE" id="PS51257">
    <property type="entry name" value="PROKAR_LIPOPROTEIN"/>
    <property type="match status" value="1"/>
</dbReference>
<dbReference type="RefSeq" id="WP_380638525.1">
    <property type="nucleotide sequence ID" value="NZ_JBHSQO010000026.1"/>
</dbReference>
<evidence type="ECO:0000313" key="3">
    <source>
        <dbReference type="Proteomes" id="UP001596220"/>
    </source>
</evidence>
<dbReference type="Proteomes" id="UP001596220">
    <property type="component" value="Unassembled WGS sequence"/>
</dbReference>
<dbReference type="InterPro" id="IPR011990">
    <property type="entry name" value="TPR-like_helical_dom_sf"/>
</dbReference>
<sequence length="836" mass="87670">MDTGRAAVAHATPASAVACLLNLSVALHVRAAERQDPADLDAAIPVAARAVEHCPEEHPHRPQVLSNLAGLLRTRAESHPRPGDLDRAVELLREAVARTDPAHATGPVHRLNLSVALRARYADGGREEDAAEAVDLARRAVEALPVDDPRRAVVWTNLGWVLRLRHRRRRDRSGHAAATDHSTGHGAAVAGYSAAGHAAADHTAATTAAAATDPIAADHAAAAGHTTAEHVAATDHAATADHAAATAAAAADHAATDHVTDHAAATAAYRAAAEFTAAPALVRVPAAAGWALLSADRADWASAVEGFGTVVALLPQLAWHGAERGARERRLGRWQGLAAVGAAAAVVAGDPDRAVELLEQGRSVLWAQVLQTRTDMSVLHERDPALHDRLRAAAAELAGAGAPDGPTGLPPVLAPGFPHDDARHEQAHRIRLAGEWDRLLARARALPGLAHLLRVPPLADLRDGLPDGPVVLLNLHERRCDALVVHRDRPVAHVPLPDLSLSEATERTNAYLHALRVLDATDSPGGRAGARQTLLATLEWLWDAVAEPVLDHLGPTGGEFRLWWCPTGPLTLLPLHAAGYHDPADTPAGRTVLDRVVSSYTPTLRALARARTAGSPATADRRVLVVSLPETPPTPGTEALSPLPGARAEAEFFRRVLPGAHTPRVGEEATRAAVTADLRTHAYAHFACHGGQDPRDPSTGALYLRDGPLTVLDVAGLDLAHAELAYLSACRTAVGGTTLPDESIHLAAALQLAGYRHVIATLWTVADRTAVEVATAVYSALLGDAGPHDAGAGAGPRAADLDLTGTAHVLHRTVRALRDAAPRDPTRWAPYIHSGP</sequence>
<dbReference type="Gene3D" id="1.25.40.10">
    <property type="entry name" value="Tetratricopeptide repeat domain"/>
    <property type="match status" value="1"/>
</dbReference>
<feature type="domain" description="CHAT" evidence="1">
    <location>
        <begin position="536"/>
        <end position="835"/>
    </location>
</feature>
<dbReference type="Pfam" id="PF12770">
    <property type="entry name" value="CHAT"/>
    <property type="match status" value="1"/>
</dbReference>
<proteinExistence type="predicted"/>
<organism evidence="2 3">
    <name type="scientific">Saccharothrix lopnurensis</name>
    <dbReference type="NCBI Taxonomy" id="1670621"/>
    <lineage>
        <taxon>Bacteria</taxon>
        <taxon>Bacillati</taxon>
        <taxon>Actinomycetota</taxon>
        <taxon>Actinomycetes</taxon>
        <taxon>Pseudonocardiales</taxon>
        <taxon>Pseudonocardiaceae</taxon>
        <taxon>Saccharothrix</taxon>
    </lineage>
</organism>
<dbReference type="EMBL" id="JBHSQO010000026">
    <property type="protein sequence ID" value="MFC6092234.1"/>
    <property type="molecule type" value="Genomic_DNA"/>
</dbReference>
<comment type="caution">
    <text evidence="2">The sequence shown here is derived from an EMBL/GenBank/DDBJ whole genome shotgun (WGS) entry which is preliminary data.</text>
</comment>
<accession>A0ABW1PB16</accession>
<dbReference type="InterPro" id="IPR024983">
    <property type="entry name" value="CHAT_dom"/>
</dbReference>
<evidence type="ECO:0000313" key="2">
    <source>
        <dbReference type="EMBL" id="MFC6092234.1"/>
    </source>
</evidence>
<gene>
    <name evidence="2" type="ORF">ACFP3R_23435</name>
</gene>
<reference evidence="3" key="1">
    <citation type="journal article" date="2019" name="Int. J. Syst. Evol. Microbiol.">
        <title>The Global Catalogue of Microorganisms (GCM) 10K type strain sequencing project: providing services to taxonomists for standard genome sequencing and annotation.</title>
        <authorList>
            <consortium name="The Broad Institute Genomics Platform"/>
            <consortium name="The Broad Institute Genome Sequencing Center for Infectious Disease"/>
            <person name="Wu L."/>
            <person name="Ma J."/>
        </authorList>
    </citation>
    <scope>NUCLEOTIDE SEQUENCE [LARGE SCALE GENOMIC DNA]</scope>
    <source>
        <strain evidence="3">CGMCC 4.7246</strain>
    </source>
</reference>
<name>A0ABW1PB16_9PSEU</name>
<keyword evidence="3" id="KW-1185">Reference proteome</keyword>